<reference evidence="2 3" key="1">
    <citation type="submission" date="2019-04" db="EMBL/GenBank/DDBJ databases">
        <title>Methylomes of two halophilic Archaea, Haloarcula marismortui and Haloferax mediterranei.</title>
        <authorList>
            <person name="DasSarma S."/>
            <person name="DasSarma P."/>
            <person name="DasSarma S."/>
            <person name="Fomenkov A."/>
            <person name="Vincze T."/>
            <person name="Anton B.P."/>
            <person name="Roberts R.J."/>
        </authorList>
    </citation>
    <scope>NUCLEOTIDE SEQUENCE [LARGE SCALE GENOMIC DNA]</scope>
    <source>
        <strain evidence="3">ATCC 33500 / DSM 1411 / JCM 8866 / NBRC 14739 / NCIMB 2177 / R-4</strain>
    </source>
</reference>
<accession>A0A4P8P9A1</accession>
<proteinExistence type="predicted"/>
<protein>
    <submittedName>
        <fullName evidence="2">Uncharacterized protein</fullName>
    </submittedName>
</protein>
<evidence type="ECO:0000256" key="1">
    <source>
        <dbReference type="SAM" id="MobiDB-lite"/>
    </source>
</evidence>
<dbReference type="GeneID" id="43882228"/>
<sequence length="62" mass="6680">MLTRRDSNLGRNKLLPDSNPARTVRHVLLSLGGPTQTQKGATGVPRGTAEWDSGAPAKEQRD</sequence>
<name>A0A4P8P9A1_HALMT</name>
<gene>
    <name evidence="2" type="ORF">E6P09_03790</name>
</gene>
<evidence type="ECO:0000313" key="3">
    <source>
        <dbReference type="Proteomes" id="UP000299011"/>
    </source>
</evidence>
<dbReference type="Proteomes" id="UP000299011">
    <property type="component" value="Chromosome"/>
</dbReference>
<organism evidence="2 3">
    <name type="scientific">Haloferax mediterranei (strain ATCC 33500 / DSM 1411 / JCM 8866 / NBRC 14739 / NCIMB 2177 / R-4)</name>
    <name type="common">Halobacterium mediterranei</name>
    <dbReference type="NCBI Taxonomy" id="523841"/>
    <lineage>
        <taxon>Archaea</taxon>
        <taxon>Methanobacteriati</taxon>
        <taxon>Methanobacteriota</taxon>
        <taxon>Stenosarchaea group</taxon>
        <taxon>Halobacteria</taxon>
        <taxon>Halobacteriales</taxon>
        <taxon>Haloferacaceae</taxon>
        <taxon>Haloferax</taxon>
    </lineage>
</organism>
<dbReference type="EMBL" id="CP039139">
    <property type="protein sequence ID" value="QCQ74439.1"/>
    <property type="molecule type" value="Genomic_DNA"/>
</dbReference>
<dbReference type="AlphaFoldDB" id="A0A4P8P9A1"/>
<feature type="region of interest" description="Disordered" evidence="1">
    <location>
        <begin position="30"/>
        <end position="62"/>
    </location>
</feature>
<feature type="region of interest" description="Disordered" evidence="1">
    <location>
        <begin position="1"/>
        <end position="20"/>
    </location>
</feature>
<evidence type="ECO:0000313" key="2">
    <source>
        <dbReference type="EMBL" id="QCQ74439.1"/>
    </source>
</evidence>
<dbReference type="RefSeq" id="WP_137685655.1">
    <property type="nucleotide sequence ID" value="NC_017941.2"/>
</dbReference>